<name>A0ABQ9Z771_9CRUS</name>
<dbReference type="Proteomes" id="UP001234178">
    <property type="component" value="Unassembled WGS sequence"/>
</dbReference>
<dbReference type="EMBL" id="JAOYFB010000002">
    <property type="protein sequence ID" value="KAK4008743.1"/>
    <property type="molecule type" value="Genomic_DNA"/>
</dbReference>
<gene>
    <name evidence="1" type="ORF">OUZ56_013876</name>
</gene>
<reference evidence="1 2" key="1">
    <citation type="journal article" date="2023" name="Nucleic Acids Res.">
        <title>The hologenome of Daphnia magna reveals possible DNA methylation and microbiome-mediated evolution of the host genome.</title>
        <authorList>
            <person name="Chaturvedi A."/>
            <person name="Li X."/>
            <person name="Dhandapani V."/>
            <person name="Marshall H."/>
            <person name="Kissane S."/>
            <person name="Cuenca-Cambronero M."/>
            <person name="Asole G."/>
            <person name="Calvet F."/>
            <person name="Ruiz-Romero M."/>
            <person name="Marangio P."/>
            <person name="Guigo R."/>
            <person name="Rago D."/>
            <person name="Mirbahai L."/>
            <person name="Eastwood N."/>
            <person name="Colbourne J.K."/>
            <person name="Zhou J."/>
            <person name="Mallon E."/>
            <person name="Orsini L."/>
        </authorList>
    </citation>
    <scope>NUCLEOTIDE SEQUENCE [LARGE SCALE GENOMIC DNA]</scope>
    <source>
        <strain evidence="1">LRV0_1</strain>
    </source>
</reference>
<comment type="caution">
    <text evidence="1">The sequence shown here is derived from an EMBL/GenBank/DDBJ whole genome shotgun (WGS) entry which is preliminary data.</text>
</comment>
<accession>A0ABQ9Z771</accession>
<sequence length="72" mass="8429">MVRFEEKISVMPPPVCHDREAARVCPPFIRRIHKRVFRLISALPQEQTEAPVRSHNPYQLPLIRSTVRVNTI</sequence>
<evidence type="ECO:0000313" key="2">
    <source>
        <dbReference type="Proteomes" id="UP001234178"/>
    </source>
</evidence>
<protein>
    <submittedName>
        <fullName evidence="1">Uncharacterized protein</fullName>
    </submittedName>
</protein>
<evidence type="ECO:0000313" key="1">
    <source>
        <dbReference type="EMBL" id="KAK4008743.1"/>
    </source>
</evidence>
<organism evidence="1 2">
    <name type="scientific">Daphnia magna</name>
    <dbReference type="NCBI Taxonomy" id="35525"/>
    <lineage>
        <taxon>Eukaryota</taxon>
        <taxon>Metazoa</taxon>
        <taxon>Ecdysozoa</taxon>
        <taxon>Arthropoda</taxon>
        <taxon>Crustacea</taxon>
        <taxon>Branchiopoda</taxon>
        <taxon>Diplostraca</taxon>
        <taxon>Cladocera</taxon>
        <taxon>Anomopoda</taxon>
        <taxon>Daphniidae</taxon>
        <taxon>Daphnia</taxon>
    </lineage>
</organism>
<proteinExistence type="predicted"/>
<keyword evidence="2" id="KW-1185">Reference proteome</keyword>